<dbReference type="EMBL" id="JBEFKJ010000033">
    <property type="protein sequence ID" value="KAL2038360.1"/>
    <property type="molecule type" value="Genomic_DNA"/>
</dbReference>
<evidence type="ECO:0008006" key="3">
    <source>
        <dbReference type="Google" id="ProtNLM"/>
    </source>
</evidence>
<evidence type="ECO:0000313" key="1">
    <source>
        <dbReference type="EMBL" id="KAL2038360.1"/>
    </source>
</evidence>
<comment type="caution">
    <text evidence="1">The sequence shown here is derived from an EMBL/GenBank/DDBJ whole genome shotgun (WGS) entry which is preliminary data.</text>
</comment>
<reference evidence="1 2" key="1">
    <citation type="submission" date="2024-09" db="EMBL/GenBank/DDBJ databases">
        <title>Rethinking Asexuality: The Enigmatic Case of Functional Sexual Genes in Lepraria (Stereocaulaceae).</title>
        <authorList>
            <person name="Doellman M."/>
            <person name="Sun Y."/>
            <person name="Barcenas-Pena A."/>
            <person name="Lumbsch H.T."/>
            <person name="Grewe F."/>
        </authorList>
    </citation>
    <scope>NUCLEOTIDE SEQUENCE [LARGE SCALE GENOMIC DNA]</scope>
    <source>
        <strain evidence="1 2">Mercado 3170</strain>
    </source>
</reference>
<proteinExistence type="predicted"/>
<sequence>MCAEPALTAQIAIDSLRPRDISTYPSKNLNASQCYLVMIKYILPTDQSIQSSCPWHDDLHVENIFVNSESLTKVTGIVDWRWVGLGPLFKHACQPYLLDYNIPPTVGLDRPALSKNIAQRDPAVQKESNSLYLKQSLCVFYKTL</sequence>
<keyword evidence="2" id="KW-1185">Reference proteome</keyword>
<dbReference type="SUPFAM" id="SSF56112">
    <property type="entry name" value="Protein kinase-like (PK-like)"/>
    <property type="match status" value="1"/>
</dbReference>
<protein>
    <recommendedName>
        <fullName evidence="3">Aminoglycoside phosphotransferase domain-containing protein</fullName>
    </recommendedName>
</protein>
<organism evidence="1 2">
    <name type="scientific">Stereocaulon virgatum</name>
    <dbReference type="NCBI Taxonomy" id="373712"/>
    <lineage>
        <taxon>Eukaryota</taxon>
        <taxon>Fungi</taxon>
        <taxon>Dikarya</taxon>
        <taxon>Ascomycota</taxon>
        <taxon>Pezizomycotina</taxon>
        <taxon>Lecanoromycetes</taxon>
        <taxon>OSLEUM clade</taxon>
        <taxon>Lecanoromycetidae</taxon>
        <taxon>Lecanorales</taxon>
        <taxon>Lecanorineae</taxon>
        <taxon>Stereocaulaceae</taxon>
        <taxon>Stereocaulon</taxon>
    </lineage>
</organism>
<name>A0ABR3ZXL6_9LECA</name>
<gene>
    <name evidence="1" type="ORF">N7G274_009009</name>
</gene>
<dbReference type="Proteomes" id="UP001590950">
    <property type="component" value="Unassembled WGS sequence"/>
</dbReference>
<dbReference type="InterPro" id="IPR011009">
    <property type="entry name" value="Kinase-like_dom_sf"/>
</dbReference>
<evidence type="ECO:0000313" key="2">
    <source>
        <dbReference type="Proteomes" id="UP001590950"/>
    </source>
</evidence>
<accession>A0ABR3ZXL6</accession>